<dbReference type="EMBL" id="CP030117">
    <property type="protein sequence ID" value="AWX54906.1"/>
    <property type="molecule type" value="Genomic_DNA"/>
</dbReference>
<sequence length="411" mass="48058">MDNYSLKPIIVKTIKTVHSYYLLIPLLVYFVGFIYTQGTLSPYTGNLNIWNNNEFLSLSLELYFINGAHFLTRFGIGAFLASILIESLSDLLQHLSNSKIFKSLQRKYILSKNIYTTIIKLILIFSPFFCLLLFPIIGYVWYGTILNMIIVFTYFSAYKVYKIQITKDIVHLNSLPNVKLYHYFFIAFMSLSFIFHVYLQGSFSQATEIDKAFNKGEVSHKLSTVYYEKNNISSYLKIDITKEYFVGFNYSTKKIEVIPISKINKIESWDGSKEHTYRKMISGKTILDDTQKKINSQIDKFYNARLKANASELISMITKDFYQKEFRLISPEILRKKWTMTNELHGQPLKDFLGVEMSVPTYSEESKTSYIAVVEYWKEATLFYKITLKLEDDGLWRISNTERTVSFQFSD</sequence>
<proteinExistence type="predicted"/>
<organism evidence="2 3">
    <name type="scientific">Brevibacillus brevis</name>
    <name type="common">Bacillus brevis</name>
    <dbReference type="NCBI Taxonomy" id="1393"/>
    <lineage>
        <taxon>Bacteria</taxon>
        <taxon>Bacillati</taxon>
        <taxon>Bacillota</taxon>
        <taxon>Bacilli</taxon>
        <taxon>Bacillales</taxon>
        <taxon>Paenibacillaceae</taxon>
        <taxon>Brevibacillus</taxon>
    </lineage>
</organism>
<evidence type="ECO:0000313" key="2">
    <source>
        <dbReference type="EMBL" id="AWX54906.1"/>
    </source>
</evidence>
<feature type="transmembrane region" description="Helical" evidence="1">
    <location>
        <begin position="180"/>
        <end position="199"/>
    </location>
</feature>
<protein>
    <submittedName>
        <fullName evidence="2">Uncharacterized protein</fullName>
    </submittedName>
</protein>
<keyword evidence="1" id="KW-1133">Transmembrane helix</keyword>
<reference evidence="2 3" key="1">
    <citation type="journal article" date="2015" name="Genome Announc.">
        <title>Draft Genome Sequence of Brevibacillus brevis DZQ7, a Plant Growth-Promoting Rhizobacterium with Broad-Spectrum Antimicrobial Activity.</title>
        <authorList>
            <person name="Hou Q."/>
            <person name="Wang C."/>
            <person name="Hou X."/>
            <person name="Xia Z."/>
            <person name="Ye J."/>
            <person name="Liu K."/>
            <person name="Liu H."/>
            <person name="Wang J."/>
            <person name="Guo H."/>
            <person name="Yu X."/>
            <person name="Yang Y."/>
            <person name="Du B."/>
            <person name="Ding Y."/>
        </authorList>
    </citation>
    <scope>NUCLEOTIDE SEQUENCE [LARGE SCALE GENOMIC DNA]</scope>
    <source>
        <strain evidence="2 3">DZQ7</strain>
    </source>
</reference>
<name>A0A2Z4MEM3_BREBE</name>
<feature type="transmembrane region" description="Helical" evidence="1">
    <location>
        <begin position="113"/>
        <end position="134"/>
    </location>
</feature>
<feature type="transmembrane region" description="Helical" evidence="1">
    <location>
        <begin position="140"/>
        <end position="160"/>
    </location>
</feature>
<dbReference type="AlphaFoldDB" id="A0A2Z4MEM3"/>
<accession>A0A2Z4MEM3</accession>
<keyword evidence="1" id="KW-0812">Transmembrane</keyword>
<keyword evidence="1" id="KW-0472">Membrane</keyword>
<gene>
    <name evidence="2" type="ORF">AB432_007615</name>
</gene>
<feature type="transmembrane region" description="Helical" evidence="1">
    <location>
        <begin position="70"/>
        <end position="92"/>
    </location>
</feature>
<evidence type="ECO:0000313" key="3">
    <source>
        <dbReference type="Proteomes" id="UP000036061"/>
    </source>
</evidence>
<evidence type="ECO:0000256" key="1">
    <source>
        <dbReference type="SAM" id="Phobius"/>
    </source>
</evidence>
<dbReference type="Proteomes" id="UP000036061">
    <property type="component" value="Chromosome"/>
</dbReference>
<feature type="transmembrane region" description="Helical" evidence="1">
    <location>
        <begin position="20"/>
        <end position="38"/>
    </location>
</feature>